<dbReference type="GO" id="GO:0009279">
    <property type="term" value="C:cell outer membrane"/>
    <property type="evidence" value="ECO:0007669"/>
    <property type="project" value="UniProtKB-SubCell"/>
</dbReference>
<feature type="chain" id="PRO_5002488630" evidence="8">
    <location>
        <begin position="26"/>
        <end position="1120"/>
    </location>
</feature>
<dbReference type="NCBIfam" id="TIGR04056">
    <property type="entry name" value="OMP_RagA_SusC"/>
    <property type="match status" value="1"/>
</dbReference>
<dbReference type="Proteomes" id="UP000033035">
    <property type="component" value="Unassembled WGS sequence"/>
</dbReference>
<keyword evidence="4 7" id="KW-0812">Transmembrane</keyword>
<sequence length="1120" mass="123434">MLKNFKPVGLLLLAGTLGFPGYVFADTAIAMPSTSISQQNGKVTGTVEDEFGPVAGASVVVKGTTNGSITDMDGNFTLEGVKSGDVIQISFIGYSTQEIKYTGQPNLKVKMAEDAQKLDEVVVTALGIKREKKALGYSVSSVKGEELTEAGTPMNAMQALYGKTSGLQLQSTASGPSGGMNIKVRNAISLTEDSSTRPLIVVDGIPIHDENTGQSGNSRTGGDHGTGLNDINPEDIASIEILKGAKAAVLYGSEGANGVMLITTKTGGKKGLGIDFGINHSWNVAAYLPELQNEFGTGSSAGTAALKEISKDGFYTMTDPNTGQPVESLWRGSQYNFGPRLDGRQLLWWDGQYRSYSAQKNNQRDLYRTGGQTNVNFALSNGGDLGSFRLSYNYRDYNAISYGADNKAHSFSFAADLKANDWIKVKMNTNFSNTKDHNAPYAMQSFATYGFPREQDVNLIKDTYLTDEGYNYFSMNQSVTQMAPYTNYIAGYYWSQLRNSNDYDRNHLIQSLNVDVKFNDKFSWNTLGGIDWTVADQEIKQHVSKPLSYENKQGWYQVASKRNMIMYGQSSFNYNQTFNEVWDLSAMVGGAVKYNKEDYQEQYVAETFALENWFSLSNTREDFGPRSSRSRGNDLLLSVFASAQLAYANQVYLEIQARNDWSSILPPENNHYFYPGASLSWIFTEAFEIPSLNFGKVRASWADVGRPGPRYYGNVDFSLGAYGGQPTMSLPDHLPPADFASANGGFPVPNLKPERKREYEIGLEGAFLPGNRIGVDFSFFHNNTYDQITKLTVPSSSGLTEVRMNAGDIAQSGIEFSLNTKPIMTRDWTWEVGFNLANYSTKVKKLGKGINQLDMWGATGASVRSIPNGEYGEIYIYPYQRDDNGNRIVNQGTGVWDFDKTQMIKVGKITPDVVGGLTTSLSYKDFSLSAVFDFQFGATMISQTNMYLLGNGSGVESLKYRDEARGGLPYYVNTAGERIKLDSHSAAVPADSFYPFILHDGVITPGVTSDGKTNEKLITAEQYYSQLYWQGGMDLSEDQIYKSDYIALRSLSFNYNLPKSFLSRFKIQSARINAFANNLCYIYKAIPNVTPESTQGTNSFTEATSIPGVRSFGLGLNVSF</sequence>
<dbReference type="EMBL" id="AQHW01000029">
    <property type="protein sequence ID" value="KKB47353.1"/>
    <property type="molecule type" value="Genomic_DNA"/>
</dbReference>
<comment type="caution">
    <text evidence="10">The sequence shown here is derived from an EMBL/GenBank/DDBJ whole genome shotgun (WGS) entry which is preliminary data.</text>
</comment>
<keyword evidence="6 7" id="KW-0998">Cell outer membrane</keyword>
<gene>
    <name evidence="10" type="ORF">HMPREF1536_04997</name>
</gene>
<dbReference type="PATRIC" id="fig|1203610.3.peg.5096"/>
<dbReference type="RefSeq" id="WP_028726856.1">
    <property type="nucleotide sequence ID" value="NZ_AUAE01000010.1"/>
</dbReference>
<dbReference type="PROSITE" id="PS52016">
    <property type="entry name" value="TONB_DEPENDENT_REC_3"/>
    <property type="match status" value="1"/>
</dbReference>
<keyword evidence="3 7" id="KW-1134">Transmembrane beta strand</keyword>
<dbReference type="FunFam" id="2.60.40.1120:FF:000003">
    <property type="entry name" value="Outer membrane protein Omp121"/>
    <property type="match status" value="1"/>
</dbReference>
<protein>
    <submittedName>
        <fullName evidence="10">SusC/RagA family TonB-linked outer membrane protein</fullName>
    </submittedName>
</protein>
<evidence type="ECO:0000256" key="7">
    <source>
        <dbReference type="PROSITE-ProRule" id="PRU01360"/>
    </source>
</evidence>
<dbReference type="Gene3D" id="2.40.170.20">
    <property type="entry name" value="TonB-dependent receptor, beta-barrel domain"/>
    <property type="match status" value="1"/>
</dbReference>
<evidence type="ECO:0000313" key="10">
    <source>
        <dbReference type="EMBL" id="KKB47353.1"/>
    </source>
</evidence>
<dbReference type="HOGENOM" id="CLU_004317_2_1_10"/>
<keyword evidence="2 7" id="KW-0813">Transport</keyword>
<dbReference type="InterPro" id="IPR008969">
    <property type="entry name" value="CarboxyPept-like_regulatory"/>
</dbReference>
<dbReference type="Gene3D" id="2.60.40.1120">
    <property type="entry name" value="Carboxypeptidase-like, regulatory domain"/>
    <property type="match status" value="1"/>
</dbReference>
<feature type="signal peptide" evidence="8">
    <location>
        <begin position="1"/>
        <end position="25"/>
    </location>
</feature>
<evidence type="ECO:0000259" key="9">
    <source>
        <dbReference type="Pfam" id="PF07715"/>
    </source>
</evidence>
<evidence type="ECO:0000256" key="1">
    <source>
        <dbReference type="ARBA" id="ARBA00004571"/>
    </source>
</evidence>
<evidence type="ECO:0000256" key="8">
    <source>
        <dbReference type="SAM" id="SignalP"/>
    </source>
</evidence>
<comment type="subcellular location">
    <subcellularLocation>
        <location evidence="1 7">Cell outer membrane</location>
        <topology evidence="1 7">Multi-pass membrane protein</topology>
    </subcellularLocation>
</comment>
<evidence type="ECO:0000256" key="6">
    <source>
        <dbReference type="ARBA" id="ARBA00023237"/>
    </source>
</evidence>
<evidence type="ECO:0000256" key="2">
    <source>
        <dbReference type="ARBA" id="ARBA00022448"/>
    </source>
</evidence>
<evidence type="ECO:0000256" key="3">
    <source>
        <dbReference type="ARBA" id="ARBA00022452"/>
    </source>
</evidence>
<dbReference type="InterPro" id="IPR037066">
    <property type="entry name" value="Plug_dom_sf"/>
</dbReference>
<keyword evidence="11" id="KW-1185">Reference proteome</keyword>
<dbReference type="InterPro" id="IPR023997">
    <property type="entry name" value="TonB-dep_OMP_SusC/RagA_CS"/>
</dbReference>
<dbReference type="Gene3D" id="2.170.130.10">
    <property type="entry name" value="TonB-dependent receptor, plug domain"/>
    <property type="match status" value="1"/>
</dbReference>
<evidence type="ECO:0000256" key="5">
    <source>
        <dbReference type="ARBA" id="ARBA00023136"/>
    </source>
</evidence>
<feature type="domain" description="TonB-dependent receptor plug" evidence="9">
    <location>
        <begin position="133"/>
        <end position="259"/>
    </location>
</feature>
<reference evidence="10 11" key="1">
    <citation type="submission" date="2013-04" db="EMBL/GenBank/DDBJ databases">
        <title>The Genome Sequence of Parabacteroides gordonii DSM 23371.</title>
        <authorList>
            <consortium name="The Broad Institute Genomics Platform"/>
            <person name="Earl A."/>
            <person name="Ward D."/>
            <person name="Feldgarden M."/>
            <person name="Gevers D."/>
            <person name="Martens E."/>
            <person name="Sakamoto M."/>
            <person name="Benno Y."/>
            <person name="Suzuki N."/>
            <person name="Matsunaga N."/>
            <person name="Koshihara K."/>
            <person name="Seki M."/>
            <person name="Komiya H."/>
            <person name="Walker B."/>
            <person name="Young S."/>
            <person name="Zeng Q."/>
            <person name="Gargeya S."/>
            <person name="Fitzgerald M."/>
            <person name="Haas B."/>
            <person name="Abouelleil A."/>
            <person name="Allen A.W."/>
            <person name="Alvarado L."/>
            <person name="Arachchi H.M."/>
            <person name="Berlin A.M."/>
            <person name="Chapman S.B."/>
            <person name="Gainer-Dewar J."/>
            <person name="Goldberg J."/>
            <person name="Griggs A."/>
            <person name="Gujja S."/>
            <person name="Hansen M."/>
            <person name="Howarth C."/>
            <person name="Imamovic A."/>
            <person name="Ireland A."/>
            <person name="Larimer J."/>
            <person name="McCowan C."/>
            <person name="Murphy C."/>
            <person name="Pearson M."/>
            <person name="Poon T.W."/>
            <person name="Priest M."/>
            <person name="Roberts A."/>
            <person name="Saif S."/>
            <person name="Shea T."/>
            <person name="Sisk P."/>
            <person name="Sykes S."/>
            <person name="Wortman J."/>
            <person name="Nusbaum C."/>
            <person name="Birren B."/>
        </authorList>
    </citation>
    <scope>NUCLEOTIDE SEQUENCE [LARGE SCALE GENOMIC DNA]</scope>
    <source>
        <strain evidence="10 11">MS-1</strain>
    </source>
</reference>
<dbReference type="SUPFAM" id="SSF49464">
    <property type="entry name" value="Carboxypeptidase regulatory domain-like"/>
    <property type="match status" value="1"/>
</dbReference>
<organism evidence="10 11">
    <name type="scientific">Parabacteroides gordonii MS-1 = DSM 23371</name>
    <dbReference type="NCBI Taxonomy" id="1203610"/>
    <lineage>
        <taxon>Bacteria</taxon>
        <taxon>Pseudomonadati</taxon>
        <taxon>Bacteroidota</taxon>
        <taxon>Bacteroidia</taxon>
        <taxon>Bacteroidales</taxon>
        <taxon>Tannerellaceae</taxon>
        <taxon>Parabacteroides</taxon>
    </lineage>
</organism>
<dbReference type="InterPro" id="IPR039426">
    <property type="entry name" value="TonB-dep_rcpt-like"/>
</dbReference>
<keyword evidence="5 7" id="KW-0472">Membrane</keyword>
<dbReference type="Pfam" id="PF13715">
    <property type="entry name" value="CarbopepD_reg_2"/>
    <property type="match status" value="1"/>
</dbReference>
<evidence type="ECO:0000313" key="11">
    <source>
        <dbReference type="Proteomes" id="UP000033035"/>
    </source>
</evidence>
<dbReference type="AlphaFoldDB" id="A0A0F5IPD3"/>
<dbReference type="InterPro" id="IPR036942">
    <property type="entry name" value="Beta-barrel_TonB_sf"/>
</dbReference>
<dbReference type="InterPro" id="IPR012910">
    <property type="entry name" value="Plug_dom"/>
</dbReference>
<dbReference type="STRING" id="1203610.HMPREF1536_04997"/>
<dbReference type="Pfam" id="PF07715">
    <property type="entry name" value="Plug"/>
    <property type="match status" value="1"/>
</dbReference>
<dbReference type="InterPro" id="IPR023996">
    <property type="entry name" value="TonB-dep_OMP_SusC/RagA"/>
</dbReference>
<dbReference type="SUPFAM" id="SSF56935">
    <property type="entry name" value="Porins"/>
    <property type="match status" value="1"/>
</dbReference>
<name>A0A0F5IPD3_9BACT</name>
<proteinExistence type="inferred from homology"/>
<comment type="similarity">
    <text evidence="7">Belongs to the TonB-dependent receptor family.</text>
</comment>
<evidence type="ECO:0000256" key="4">
    <source>
        <dbReference type="ARBA" id="ARBA00022692"/>
    </source>
</evidence>
<keyword evidence="8" id="KW-0732">Signal</keyword>
<accession>A0A0F5IPD3</accession>
<dbReference type="NCBIfam" id="TIGR04057">
    <property type="entry name" value="SusC_RagA_signa"/>
    <property type="match status" value="1"/>
</dbReference>